<feature type="region of interest" description="Disordered" evidence="4">
    <location>
        <begin position="20"/>
        <end position="40"/>
    </location>
</feature>
<name>A0A2J7QLL2_9NEOP</name>
<dbReference type="GO" id="GO:0005813">
    <property type="term" value="C:centrosome"/>
    <property type="evidence" value="ECO:0007669"/>
    <property type="project" value="TreeGrafter"/>
</dbReference>
<dbReference type="STRING" id="105785.A0A2J7QLL2"/>
<sequence length="465" mass="50489">MEESSSDEGKVYSYYSFMPKNGTEDNSLKPDLGLGNTQTAEKKGIVENYGSGNDMPKREENPFSFKHFLKRDAGNNYSSTGARRKVHSDVLACGHLSPASSDSDPGWLRTSVLRGRRQGGTPELTSALPDFVQDHLVVEQCYLNHSESSNTSQIAVDIPVDLAGTAGNQNLPKNVGNGSGPVPLDLPSSDRSPTESIGKLTTHGGGLPFDLPLVSDAKDGAVSASSSGVRSGMQIGEVGVSKSLPDFLSDGPIHSGHHNDVDQPIDDSLGAGTSDTISGSQSPDSHRLQLENETLRRKLEVLRRQRANQARRIQYLERDIFTIRAKEHKETAKLEKAIELVEDNLKRTTRRAVNAEHSVSKLKQELKIVSNELTVLRQENRELQCGRSGAGASVEPESELQMQQLAHELRVAASTAEQSLRQLLNGVGNLRVIASTLENSHRIQDRTGDFLGDLDDEDDDAGPAL</sequence>
<dbReference type="GO" id="GO:0036064">
    <property type="term" value="C:ciliary basal body"/>
    <property type="evidence" value="ECO:0007669"/>
    <property type="project" value="TreeGrafter"/>
</dbReference>
<dbReference type="GO" id="GO:0055037">
    <property type="term" value="C:recycling endosome"/>
    <property type="evidence" value="ECO:0007669"/>
    <property type="project" value="TreeGrafter"/>
</dbReference>
<dbReference type="GO" id="GO:0045724">
    <property type="term" value="P:positive regulation of cilium assembly"/>
    <property type="evidence" value="ECO:0007669"/>
    <property type="project" value="TreeGrafter"/>
</dbReference>
<comment type="similarity">
    <text evidence="1">Belongs to the ENTR1 family.</text>
</comment>
<organism evidence="5 6">
    <name type="scientific">Cryptotermes secundus</name>
    <dbReference type="NCBI Taxonomy" id="105785"/>
    <lineage>
        <taxon>Eukaryota</taxon>
        <taxon>Metazoa</taxon>
        <taxon>Ecdysozoa</taxon>
        <taxon>Arthropoda</taxon>
        <taxon>Hexapoda</taxon>
        <taxon>Insecta</taxon>
        <taxon>Pterygota</taxon>
        <taxon>Neoptera</taxon>
        <taxon>Polyneoptera</taxon>
        <taxon>Dictyoptera</taxon>
        <taxon>Blattodea</taxon>
        <taxon>Blattoidea</taxon>
        <taxon>Termitoidae</taxon>
        <taxon>Kalotermitidae</taxon>
        <taxon>Cryptotermitinae</taxon>
        <taxon>Cryptotermes</taxon>
    </lineage>
</organism>
<dbReference type="Proteomes" id="UP000235965">
    <property type="component" value="Unassembled WGS sequence"/>
</dbReference>
<evidence type="ECO:0000256" key="4">
    <source>
        <dbReference type="SAM" id="MobiDB-lite"/>
    </source>
</evidence>
<evidence type="ECO:0000313" key="5">
    <source>
        <dbReference type="EMBL" id="PNF29467.1"/>
    </source>
</evidence>
<evidence type="ECO:0000256" key="3">
    <source>
        <dbReference type="ARBA" id="ARBA00023054"/>
    </source>
</evidence>
<evidence type="ECO:0000256" key="2">
    <source>
        <dbReference type="ARBA" id="ARBA00016007"/>
    </source>
</evidence>
<dbReference type="InParanoid" id="A0A2J7QLL2"/>
<feature type="compositionally biased region" description="Polar residues" evidence="4">
    <location>
        <begin position="271"/>
        <end position="283"/>
    </location>
</feature>
<keyword evidence="3" id="KW-0175">Coiled coil</keyword>
<accession>A0A2J7QLL2</accession>
<gene>
    <name evidence="5" type="ORF">B7P43_G04540</name>
</gene>
<dbReference type="PANTHER" id="PTHR31259">
    <property type="entry name" value="ENDOSOME-ASSOCIATED TRAFFICKING REGULATOR 1"/>
    <property type="match status" value="1"/>
</dbReference>
<evidence type="ECO:0000256" key="1">
    <source>
        <dbReference type="ARBA" id="ARBA00007791"/>
    </source>
</evidence>
<dbReference type="GO" id="GO:0005769">
    <property type="term" value="C:early endosome"/>
    <property type="evidence" value="ECO:0007669"/>
    <property type="project" value="TreeGrafter"/>
</dbReference>
<protein>
    <recommendedName>
        <fullName evidence="2">Endosome-associated-trafficking regulator 1</fullName>
    </recommendedName>
</protein>
<keyword evidence="6" id="KW-1185">Reference proteome</keyword>
<reference evidence="5 6" key="1">
    <citation type="submission" date="2017-12" db="EMBL/GenBank/DDBJ databases">
        <title>Hemimetabolous genomes reveal molecular basis of termite eusociality.</title>
        <authorList>
            <person name="Harrison M.C."/>
            <person name="Jongepier E."/>
            <person name="Robertson H.M."/>
            <person name="Arning N."/>
            <person name="Bitard-Feildel T."/>
            <person name="Chao H."/>
            <person name="Childers C.P."/>
            <person name="Dinh H."/>
            <person name="Doddapaneni H."/>
            <person name="Dugan S."/>
            <person name="Gowin J."/>
            <person name="Greiner C."/>
            <person name="Han Y."/>
            <person name="Hu H."/>
            <person name="Hughes D.S.T."/>
            <person name="Huylmans A.-K."/>
            <person name="Kemena C."/>
            <person name="Kremer L.P.M."/>
            <person name="Lee S.L."/>
            <person name="Lopez-Ezquerra A."/>
            <person name="Mallet L."/>
            <person name="Monroy-Kuhn J.M."/>
            <person name="Moser A."/>
            <person name="Murali S.C."/>
            <person name="Muzny D.M."/>
            <person name="Otani S."/>
            <person name="Piulachs M.-D."/>
            <person name="Poelchau M."/>
            <person name="Qu J."/>
            <person name="Schaub F."/>
            <person name="Wada-Katsumata A."/>
            <person name="Worley K.C."/>
            <person name="Xie Q."/>
            <person name="Ylla G."/>
            <person name="Poulsen M."/>
            <person name="Gibbs R.A."/>
            <person name="Schal C."/>
            <person name="Richards S."/>
            <person name="Belles X."/>
            <person name="Korb J."/>
            <person name="Bornberg-Bauer E."/>
        </authorList>
    </citation>
    <scope>NUCLEOTIDE SEQUENCE [LARGE SCALE GENOMIC DNA]</scope>
    <source>
        <tissue evidence="5">Whole body</tissue>
    </source>
</reference>
<dbReference type="OrthoDB" id="6499155at2759"/>
<dbReference type="GO" id="GO:0032465">
    <property type="term" value="P:regulation of cytokinesis"/>
    <property type="evidence" value="ECO:0007669"/>
    <property type="project" value="TreeGrafter"/>
</dbReference>
<dbReference type="EMBL" id="NEVH01013243">
    <property type="protein sequence ID" value="PNF29465.1"/>
    <property type="molecule type" value="Genomic_DNA"/>
</dbReference>
<feature type="region of interest" description="Disordered" evidence="4">
    <location>
        <begin position="249"/>
        <end position="286"/>
    </location>
</feature>
<comment type="caution">
    <text evidence="5">The sequence shown here is derived from an EMBL/GenBank/DDBJ whole genome shotgun (WGS) entry which is preliminary data.</text>
</comment>
<dbReference type="AlphaFoldDB" id="A0A2J7QLL2"/>
<proteinExistence type="inferred from homology"/>
<dbReference type="GO" id="GO:1903566">
    <property type="term" value="P:positive regulation of protein localization to cilium"/>
    <property type="evidence" value="ECO:0007669"/>
    <property type="project" value="TreeGrafter"/>
</dbReference>
<dbReference type="InterPro" id="IPR026757">
    <property type="entry name" value="ENTR1"/>
</dbReference>
<dbReference type="GO" id="GO:0030496">
    <property type="term" value="C:midbody"/>
    <property type="evidence" value="ECO:0007669"/>
    <property type="project" value="TreeGrafter"/>
</dbReference>
<evidence type="ECO:0000313" key="6">
    <source>
        <dbReference type="Proteomes" id="UP000235965"/>
    </source>
</evidence>
<dbReference type="EMBL" id="NEVH01013243">
    <property type="protein sequence ID" value="PNF29467.1"/>
    <property type="molecule type" value="Genomic_DNA"/>
</dbReference>
<dbReference type="PANTHER" id="PTHR31259:SF3">
    <property type="entry name" value="ENDOSOME-ASSOCIATED-TRAFFICKING REGULATOR 1"/>
    <property type="match status" value="1"/>
</dbReference>